<evidence type="ECO:0000256" key="11">
    <source>
        <dbReference type="ARBA" id="ARBA00044141"/>
    </source>
</evidence>
<evidence type="ECO:0000256" key="5">
    <source>
        <dbReference type="ARBA" id="ARBA00022801"/>
    </source>
</evidence>
<comment type="cofactor">
    <cofactor evidence="1">
        <name>Mn(2+)</name>
        <dbReference type="ChEBI" id="CHEBI:29035"/>
    </cofactor>
</comment>
<dbReference type="GO" id="GO:0070006">
    <property type="term" value="F:metalloaminopeptidase activity"/>
    <property type="evidence" value="ECO:0007669"/>
    <property type="project" value="InterPro"/>
</dbReference>
<evidence type="ECO:0000313" key="17">
    <source>
        <dbReference type="EMBL" id="GMI14793.1"/>
    </source>
</evidence>
<reference evidence="18" key="1">
    <citation type="journal article" date="2023" name="Commun. Biol.">
        <title>Genome analysis of Parmales, the sister group of diatoms, reveals the evolutionary specialization of diatoms from phago-mixotrophs to photoautotrophs.</title>
        <authorList>
            <person name="Ban H."/>
            <person name="Sato S."/>
            <person name="Yoshikawa S."/>
            <person name="Yamada K."/>
            <person name="Nakamura Y."/>
            <person name="Ichinomiya M."/>
            <person name="Sato N."/>
            <person name="Blanc-Mathieu R."/>
            <person name="Endo H."/>
            <person name="Kuwata A."/>
            <person name="Ogata H."/>
        </authorList>
    </citation>
    <scope>NUCLEOTIDE SEQUENCE [LARGE SCALE GENOMIC DNA]</scope>
    <source>
        <strain evidence="18">NIES 3700</strain>
    </source>
</reference>
<keyword evidence="7" id="KW-0482">Metalloprotease</keyword>
<proteinExistence type="inferred from homology"/>
<dbReference type="GO" id="GO:0006508">
    <property type="term" value="P:proteolysis"/>
    <property type="evidence" value="ECO:0007669"/>
    <property type="project" value="UniProtKB-KW"/>
</dbReference>
<sequence length="506" mass="56724">MSAFTLGLNTYVVPFSMHVENRDRLVKGMKEAGVSTGTILLRGGTASERDDTDHENLFRQESYFHYLFGVREPGFWGSIDISTGDATLYCPRLPEEYAVWMGKISTCLEFKIKYEVQTVKYSDNLESSLRTSVKPIFVNKGKNSDSGSTYNPPVLDVLKEVDCDEVKLFPVLCDCRVFKSEKELALMAHVSKLTSLSHVHVMRSVTPGMMEYQLEANFSHFSYYNYGCRNMGYTAICACGPNPAVLHYGHAGAPNDRVIREEDMLLLDMGAEYHCYGSDITCSYPANGKFTERQRKVYEGVLNAQRAVFEICKPGTSWVDCHKAAEKEVIKALIDLKVLREVEGYTLEDMVEMRLGGVFMPHGLGHHIGIDTHDVGGYLEGGKSKEENYPNRLKGAGLKSLRNLRILEEHQCLTVEPGCYFIDYTIDKAIADNDLGKFIDVEVVAEFRGTGGVRLEDVIAITADGFENYTLAPRGIEEVEAVMGGAKWPPMKDVHPELMRKELLNM</sequence>
<evidence type="ECO:0000256" key="8">
    <source>
        <dbReference type="ARBA" id="ARBA00023211"/>
    </source>
</evidence>
<dbReference type="InterPro" id="IPR029149">
    <property type="entry name" value="Creatin/AminoP/Spt16_N"/>
</dbReference>
<dbReference type="EC" id="3.4.13.9" evidence="10"/>
<dbReference type="GO" id="GO:0030145">
    <property type="term" value="F:manganese ion binding"/>
    <property type="evidence" value="ECO:0007669"/>
    <property type="project" value="InterPro"/>
</dbReference>
<dbReference type="InterPro" id="IPR052433">
    <property type="entry name" value="X-Pro_dipept-like"/>
</dbReference>
<evidence type="ECO:0000259" key="16">
    <source>
        <dbReference type="SMART" id="SM01011"/>
    </source>
</evidence>
<evidence type="ECO:0000256" key="2">
    <source>
        <dbReference type="ARBA" id="ARBA00011738"/>
    </source>
</evidence>
<comment type="caution">
    <text evidence="17">The sequence shown here is derived from an EMBL/GenBank/DDBJ whole genome shotgun (WGS) entry which is preliminary data.</text>
</comment>
<dbReference type="PANTHER" id="PTHR48480:SF2">
    <property type="entry name" value="PEPTIDASE D"/>
    <property type="match status" value="1"/>
</dbReference>
<evidence type="ECO:0000256" key="9">
    <source>
        <dbReference type="ARBA" id="ARBA00043990"/>
    </source>
</evidence>
<evidence type="ECO:0000256" key="10">
    <source>
        <dbReference type="ARBA" id="ARBA00044051"/>
    </source>
</evidence>
<keyword evidence="6" id="KW-0224">Dipeptidase</keyword>
<evidence type="ECO:0000256" key="13">
    <source>
        <dbReference type="ARBA" id="ARBA00044284"/>
    </source>
</evidence>
<dbReference type="SMART" id="SM01011">
    <property type="entry name" value="AMP_N"/>
    <property type="match status" value="1"/>
</dbReference>
<dbReference type="EMBL" id="BRXW01000218">
    <property type="protein sequence ID" value="GMI14793.1"/>
    <property type="molecule type" value="Genomic_DNA"/>
</dbReference>
<evidence type="ECO:0000256" key="15">
    <source>
        <dbReference type="ARBA" id="ARBA00048994"/>
    </source>
</evidence>
<keyword evidence="4" id="KW-0479">Metal-binding</keyword>
<dbReference type="Gene3D" id="3.40.350.10">
    <property type="entry name" value="Creatinase/prolidase N-terminal domain"/>
    <property type="match status" value="1"/>
</dbReference>
<dbReference type="SUPFAM" id="SSF53092">
    <property type="entry name" value="Creatinase/prolidase N-terminal domain"/>
    <property type="match status" value="1"/>
</dbReference>
<keyword evidence="8" id="KW-0464">Manganese</keyword>
<evidence type="ECO:0000256" key="14">
    <source>
        <dbReference type="ARBA" id="ARBA00044351"/>
    </source>
</evidence>
<comment type="subunit">
    <text evidence="2">Homodimer.</text>
</comment>
<dbReference type="OrthoDB" id="10261878at2759"/>
<keyword evidence="5" id="KW-0378">Hydrolase</keyword>
<dbReference type="Proteomes" id="UP001165122">
    <property type="component" value="Unassembled WGS sequence"/>
</dbReference>
<dbReference type="Pfam" id="PF05195">
    <property type="entry name" value="AMP_N"/>
    <property type="match status" value="1"/>
</dbReference>
<dbReference type="InterPro" id="IPR000994">
    <property type="entry name" value="Pept_M24"/>
</dbReference>
<accession>A0A9W7KWX3</accession>
<dbReference type="GO" id="GO:0102009">
    <property type="term" value="F:proline dipeptidase activity"/>
    <property type="evidence" value="ECO:0007669"/>
    <property type="project" value="UniProtKB-EC"/>
</dbReference>
<feature type="domain" description="Aminopeptidase P N-terminal" evidence="16">
    <location>
        <begin position="13"/>
        <end position="147"/>
    </location>
</feature>
<organism evidence="17 18">
    <name type="scientific">Triparma laevis f. longispina</name>
    <dbReference type="NCBI Taxonomy" id="1714387"/>
    <lineage>
        <taxon>Eukaryota</taxon>
        <taxon>Sar</taxon>
        <taxon>Stramenopiles</taxon>
        <taxon>Ochrophyta</taxon>
        <taxon>Bolidophyceae</taxon>
        <taxon>Parmales</taxon>
        <taxon>Triparmaceae</taxon>
        <taxon>Triparma</taxon>
    </lineage>
</organism>
<evidence type="ECO:0000256" key="6">
    <source>
        <dbReference type="ARBA" id="ARBA00022997"/>
    </source>
</evidence>
<dbReference type="Pfam" id="PF00557">
    <property type="entry name" value="Peptidase_M24"/>
    <property type="match status" value="1"/>
</dbReference>
<evidence type="ECO:0000256" key="3">
    <source>
        <dbReference type="ARBA" id="ARBA00022670"/>
    </source>
</evidence>
<dbReference type="InterPro" id="IPR007865">
    <property type="entry name" value="Aminopep_P_N"/>
</dbReference>
<evidence type="ECO:0000256" key="4">
    <source>
        <dbReference type="ARBA" id="ARBA00022723"/>
    </source>
</evidence>
<dbReference type="Gene3D" id="3.90.230.10">
    <property type="entry name" value="Creatinase/methionine aminopeptidase superfamily"/>
    <property type="match status" value="1"/>
</dbReference>
<keyword evidence="18" id="KW-1185">Reference proteome</keyword>
<keyword evidence="3" id="KW-0645">Protease</keyword>
<dbReference type="SUPFAM" id="SSF55920">
    <property type="entry name" value="Creatinase/aminopeptidase"/>
    <property type="match status" value="1"/>
</dbReference>
<dbReference type="CDD" id="cd01087">
    <property type="entry name" value="Prolidase"/>
    <property type="match status" value="1"/>
</dbReference>
<protein>
    <recommendedName>
        <fullName evidence="11">Xaa-Pro dipeptidase</fullName>
        <ecNumber evidence="10">3.4.13.9</ecNumber>
    </recommendedName>
    <alternativeName>
        <fullName evidence="14">Imidodipeptidase</fullName>
    </alternativeName>
    <alternativeName>
        <fullName evidence="12">Peptidase D</fullName>
    </alternativeName>
    <alternativeName>
        <fullName evidence="13">Proline dipeptidase</fullName>
    </alternativeName>
</protein>
<name>A0A9W7KWX3_9STRA</name>
<evidence type="ECO:0000313" key="18">
    <source>
        <dbReference type="Proteomes" id="UP001165122"/>
    </source>
</evidence>
<gene>
    <name evidence="17" type="ORF">TrLO_g4342</name>
</gene>
<comment type="catalytic activity">
    <reaction evidence="15">
        <text>Xaa-L-Pro dipeptide + H2O = an L-alpha-amino acid + L-proline</text>
        <dbReference type="Rhea" id="RHEA:76407"/>
        <dbReference type="ChEBI" id="CHEBI:15377"/>
        <dbReference type="ChEBI" id="CHEBI:59869"/>
        <dbReference type="ChEBI" id="CHEBI:60039"/>
        <dbReference type="ChEBI" id="CHEBI:195196"/>
        <dbReference type="EC" id="3.4.13.9"/>
    </reaction>
</comment>
<dbReference type="PANTHER" id="PTHR48480">
    <property type="match status" value="1"/>
</dbReference>
<dbReference type="AlphaFoldDB" id="A0A9W7KWX3"/>
<evidence type="ECO:0000256" key="12">
    <source>
        <dbReference type="ARBA" id="ARBA00044252"/>
    </source>
</evidence>
<dbReference type="InterPro" id="IPR036005">
    <property type="entry name" value="Creatinase/aminopeptidase-like"/>
</dbReference>
<evidence type="ECO:0000256" key="7">
    <source>
        <dbReference type="ARBA" id="ARBA00023049"/>
    </source>
</evidence>
<evidence type="ECO:0000256" key="1">
    <source>
        <dbReference type="ARBA" id="ARBA00001936"/>
    </source>
</evidence>
<comment type="similarity">
    <text evidence="9">Belongs to the peptidase M24B family. Eukaryotic-type prolidase subfamily.</text>
</comment>